<dbReference type="Proteomes" id="UP000594468">
    <property type="component" value="Chromosome"/>
</dbReference>
<dbReference type="NCBIfam" id="NF008864">
    <property type="entry name" value="PRK11895.1"/>
    <property type="match status" value="1"/>
</dbReference>
<evidence type="ECO:0000256" key="7">
    <source>
        <dbReference type="ARBA" id="ARBA00048670"/>
    </source>
</evidence>
<dbReference type="CDD" id="cd04878">
    <property type="entry name" value="ACT_AHAS"/>
    <property type="match status" value="1"/>
</dbReference>
<dbReference type="GO" id="GO:0009099">
    <property type="term" value="P:L-valine biosynthetic process"/>
    <property type="evidence" value="ECO:0007669"/>
    <property type="project" value="UniProtKB-UniRule"/>
</dbReference>
<organism evidence="10 11">
    <name type="scientific">Phototrophicus methaneseepsis</name>
    <dbReference type="NCBI Taxonomy" id="2710758"/>
    <lineage>
        <taxon>Bacteria</taxon>
        <taxon>Bacillati</taxon>
        <taxon>Chloroflexota</taxon>
        <taxon>Candidatus Thermofontia</taxon>
        <taxon>Phototrophicales</taxon>
        <taxon>Phototrophicaceae</taxon>
        <taxon>Phototrophicus</taxon>
    </lineage>
</organism>
<sequence length="190" mass="21068">MSDIQATPGKITVVALVENKPGVLNRVASLFRRRAFNVDSLTVGRTHRPYVSRMTIVVDSERADAHKIAANLSKLINVIDVQILTDTPHVSRDLALIKVRSDDAESRNELTEICERHPARIIDIGPEVAIVEMVGTEQAVAEFIEQVRPIGIVEMIRTGVVAMGRGTRIHDTEYEPVFKKNGVAEHMNVL</sequence>
<evidence type="ECO:0000256" key="4">
    <source>
        <dbReference type="ARBA" id="ARBA00011744"/>
    </source>
</evidence>
<dbReference type="Pfam" id="PF10369">
    <property type="entry name" value="ALS_ss_C"/>
    <property type="match status" value="1"/>
</dbReference>
<dbReference type="NCBIfam" id="TIGR00119">
    <property type="entry name" value="acolac_sm"/>
    <property type="match status" value="1"/>
</dbReference>
<evidence type="ECO:0000256" key="6">
    <source>
        <dbReference type="ARBA" id="ARBA00023304"/>
    </source>
</evidence>
<dbReference type="InterPro" id="IPR045865">
    <property type="entry name" value="ACT-like_dom_sf"/>
</dbReference>
<dbReference type="Gene3D" id="3.30.70.1150">
    <property type="entry name" value="ACT-like. Chain A, domain 2"/>
    <property type="match status" value="1"/>
</dbReference>
<dbReference type="GO" id="GO:0009097">
    <property type="term" value="P:isoleucine biosynthetic process"/>
    <property type="evidence" value="ECO:0007669"/>
    <property type="project" value="UniProtKB-UniRule"/>
</dbReference>
<evidence type="ECO:0000256" key="2">
    <source>
        <dbReference type="ARBA" id="ARBA00005025"/>
    </source>
</evidence>
<dbReference type="UniPathway" id="UPA00049">
    <property type="reaction ID" value="UER00059"/>
</dbReference>
<comment type="subunit">
    <text evidence="4 8">Dimer of large and small chains.</text>
</comment>
<dbReference type="Gene3D" id="3.30.70.260">
    <property type="match status" value="1"/>
</dbReference>
<name>A0A7S8ID54_9CHLR</name>
<dbReference type="InterPro" id="IPR054480">
    <property type="entry name" value="AHAS_small-like_ACT"/>
</dbReference>
<evidence type="ECO:0000256" key="3">
    <source>
        <dbReference type="ARBA" id="ARBA00006341"/>
    </source>
</evidence>
<dbReference type="PROSITE" id="PS51671">
    <property type="entry name" value="ACT"/>
    <property type="match status" value="1"/>
</dbReference>
<comment type="function">
    <text evidence="8">Catalyzes the conversion of 2 pyruvate molecules into acetolactate in the first common step of the biosynthetic pathway of the branched-amino acids such as leucine, isoleucine, and valine.</text>
</comment>
<dbReference type="InterPro" id="IPR002912">
    <property type="entry name" value="ACT_dom"/>
</dbReference>
<dbReference type="SUPFAM" id="SSF55021">
    <property type="entry name" value="ACT-like"/>
    <property type="match status" value="2"/>
</dbReference>
<evidence type="ECO:0000313" key="10">
    <source>
        <dbReference type="EMBL" id="QPC80999.1"/>
    </source>
</evidence>
<evidence type="ECO:0000259" key="9">
    <source>
        <dbReference type="PROSITE" id="PS51671"/>
    </source>
</evidence>
<dbReference type="GO" id="GO:0003984">
    <property type="term" value="F:acetolactate synthase activity"/>
    <property type="evidence" value="ECO:0007669"/>
    <property type="project" value="UniProtKB-UniRule"/>
</dbReference>
<dbReference type="EC" id="2.2.1.6" evidence="8"/>
<keyword evidence="5 8" id="KW-0028">Amino-acid biosynthesis</keyword>
<evidence type="ECO:0000256" key="5">
    <source>
        <dbReference type="ARBA" id="ARBA00022605"/>
    </source>
</evidence>
<comment type="catalytic activity">
    <reaction evidence="7 8">
        <text>2 pyruvate + H(+) = (2S)-2-acetolactate + CO2</text>
        <dbReference type="Rhea" id="RHEA:25249"/>
        <dbReference type="ChEBI" id="CHEBI:15361"/>
        <dbReference type="ChEBI" id="CHEBI:15378"/>
        <dbReference type="ChEBI" id="CHEBI:16526"/>
        <dbReference type="ChEBI" id="CHEBI:58476"/>
        <dbReference type="EC" id="2.2.1.6"/>
    </reaction>
</comment>
<dbReference type="InterPro" id="IPR019455">
    <property type="entry name" value="Acetolactate_synth_ssu_C"/>
</dbReference>
<dbReference type="InterPro" id="IPR027271">
    <property type="entry name" value="Acetolactate_synth/TF_NikR_C"/>
</dbReference>
<feature type="domain" description="ACT" evidence="9">
    <location>
        <begin position="12"/>
        <end position="86"/>
    </location>
</feature>
<dbReference type="InterPro" id="IPR039557">
    <property type="entry name" value="AHAS_ACT"/>
</dbReference>
<dbReference type="EMBL" id="CP062983">
    <property type="protein sequence ID" value="QPC80999.1"/>
    <property type="molecule type" value="Genomic_DNA"/>
</dbReference>
<dbReference type="PANTHER" id="PTHR30239:SF0">
    <property type="entry name" value="ACETOLACTATE SYNTHASE SMALL SUBUNIT 1, CHLOROPLASTIC"/>
    <property type="match status" value="1"/>
</dbReference>
<evidence type="ECO:0000256" key="1">
    <source>
        <dbReference type="ARBA" id="ARBA00004974"/>
    </source>
</evidence>
<reference evidence="10 11" key="1">
    <citation type="submission" date="2020-02" db="EMBL/GenBank/DDBJ databases">
        <authorList>
            <person name="Zheng R.K."/>
            <person name="Sun C.M."/>
        </authorList>
    </citation>
    <scope>NUCLEOTIDE SEQUENCE [LARGE SCALE GENOMIC DNA]</scope>
    <source>
        <strain evidence="11">rifampicinis</strain>
    </source>
</reference>
<proteinExistence type="inferred from homology"/>
<keyword evidence="11" id="KW-1185">Reference proteome</keyword>
<gene>
    <name evidence="10" type="primary">ilvN</name>
    <name evidence="10" type="ORF">G4Y79_14940</name>
</gene>
<dbReference type="Pfam" id="PF22629">
    <property type="entry name" value="ACT_AHAS_ss"/>
    <property type="match status" value="1"/>
</dbReference>
<accession>A0A7S8ID54</accession>
<comment type="similarity">
    <text evidence="3 8">Belongs to the acetolactate synthase small subunit family.</text>
</comment>
<dbReference type="UniPathway" id="UPA00047">
    <property type="reaction ID" value="UER00055"/>
</dbReference>
<evidence type="ECO:0000256" key="8">
    <source>
        <dbReference type="RuleBase" id="RU368092"/>
    </source>
</evidence>
<dbReference type="AlphaFoldDB" id="A0A7S8ID54"/>
<dbReference type="InterPro" id="IPR004789">
    <property type="entry name" value="Acetalactate_synth_ssu"/>
</dbReference>
<comment type="pathway">
    <text evidence="1 8">Amino-acid biosynthesis; L-isoleucine biosynthesis; L-isoleucine from 2-oxobutanoate: step 1/4.</text>
</comment>
<protein>
    <recommendedName>
        <fullName evidence="8">Acetolactate synthase small subunit</fullName>
        <shortName evidence="8">AHAS</shortName>
        <shortName evidence="8">ALS</shortName>
        <ecNumber evidence="8">2.2.1.6</ecNumber>
    </recommendedName>
    <alternativeName>
        <fullName evidence="8">Acetohydroxy-acid synthase small subunit</fullName>
    </alternativeName>
</protein>
<dbReference type="GO" id="GO:1990610">
    <property type="term" value="F:acetolactate synthase regulator activity"/>
    <property type="evidence" value="ECO:0007669"/>
    <property type="project" value="UniProtKB-UniRule"/>
</dbReference>
<dbReference type="KEGG" id="pmet:G4Y79_14940"/>
<dbReference type="GO" id="GO:0005829">
    <property type="term" value="C:cytosol"/>
    <property type="evidence" value="ECO:0007669"/>
    <property type="project" value="TreeGrafter"/>
</dbReference>
<comment type="pathway">
    <text evidence="2 8">Amino-acid biosynthesis; L-valine biosynthesis; L-valine from pyruvate: step 1/4.</text>
</comment>
<dbReference type="PANTHER" id="PTHR30239">
    <property type="entry name" value="ACETOLACTATE SYNTHASE SMALL SUBUNIT"/>
    <property type="match status" value="1"/>
</dbReference>
<keyword evidence="6 8" id="KW-0100">Branched-chain amino acid biosynthesis</keyword>
<keyword evidence="8 10" id="KW-0808">Transferase</keyword>
<evidence type="ECO:0000313" key="11">
    <source>
        <dbReference type="Proteomes" id="UP000594468"/>
    </source>
</evidence>
<dbReference type="RefSeq" id="WP_195169072.1">
    <property type="nucleotide sequence ID" value="NZ_CP062983.1"/>
</dbReference>